<dbReference type="CDD" id="cd00130">
    <property type="entry name" value="PAS"/>
    <property type="match status" value="1"/>
</dbReference>
<dbReference type="CDD" id="cd01948">
    <property type="entry name" value="EAL"/>
    <property type="match status" value="1"/>
</dbReference>
<dbReference type="InterPro" id="IPR052155">
    <property type="entry name" value="Biofilm_reg_signaling"/>
</dbReference>
<sequence>MRCGPQCGGNRVKKKRFLNRHAALFVIYGLLTVESIYRIAIAGGAPGSLWVEFLIGAGIAGVYFMAVHIYENWLTHSQFRVLVDRIHCGIAIIRMDEGFSLLRANPAFFRISGYTPDEFLEKFDNKAIYMLCMEDHAAVYEEIKKMDTKQRVHVHVDFRIQSKDGRIKWIHMDSFLFHAEGREPVFQCIFTDITALRSSVEQAEMEAKRYHIIAQLSDDILFDYDIASKTMTATQPISDLYAGKTSISDFYNDIVENLVVHKDDVDALADFAGEPGGIQEKIRTELRIRSANNGFAWYRMEGAVLRDKYAKPLKIVGKFTNIDRQKREKEYLTQKLQRDPMTGVFNKVVTEKLIDRYLHKADEDDVSALFVMDLDNFKNINDALGHLSGDRVLTHVAEGIKQILRSSDIFGRIGGDEFVVFIKNIRSCTFAAQKARQLCQIFRSPVLEQELRYAVSGSVGIAMSPTDGKSYHELFEKADRALYVAKGQGKDGFAFYQNNLPGEHGASGCEPCKEDALSSRGPSLSFSGRGGIVEGLLAFMNEHCLDHNATEQMLGLVCRYYQVKRGRILEFSESGERIEHVYEWHAPGFASNPYRLLTHPPVFWKEYLQQFDQTAVFQCASLQKAGITPGGEQDLLSLQHLLFSSGQPFSILMLDNDVPQNQLTFYELNVLEIVHHLLQYHLYLLQNLRVSQELINIDSLTGVHTYEYFHTLLKKALLISEDMPYVLISCDINRFSEINDLIGHDQADQVLVTFASVIRRCLQPDEYIGRVSVDIFCILAHAENKENLTARMDLWDQAFQQEVEAFHIPSNVQVAVGIYEINAEADTPSIMFDRANAARKLAKTAHERMVCFYDEKLHEKILFEKDMESHMVSSLEKNEFVIYLQPKYGLVDRKIAGAEALVRWNHPTRGFLGPNDFIPLFEKNHFILELDFFVFESVCRMLRRWMDEGRPVVPVAVNFSRVHLLTNDFVEQLIALVDKYQIPPHYLEIELTESAYISRFHNALQIAQRLRQHGFLMAMDDFGAGYSSLNSLKSLPLDILKLDKNFFQEKEPTPKETIIIENIVRLAKQLNLCVVSEGVELEWQAEFLCSVDCDLVQGYLFSRPIPVTTFEKILMEHAQPLLHCPPER</sequence>
<evidence type="ECO:0000259" key="4">
    <source>
        <dbReference type="PROSITE" id="PS50883"/>
    </source>
</evidence>
<feature type="transmembrane region" description="Helical" evidence="1">
    <location>
        <begin position="47"/>
        <end position="70"/>
    </location>
</feature>
<dbReference type="SUPFAM" id="SSF55785">
    <property type="entry name" value="PYP-like sensor domain (PAS domain)"/>
    <property type="match status" value="1"/>
</dbReference>
<dbReference type="SUPFAM" id="SSF141868">
    <property type="entry name" value="EAL domain-like"/>
    <property type="match status" value="1"/>
</dbReference>
<dbReference type="SMART" id="SM00267">
    <property type="entry name" value="GGDEF"/>
    <property type="match status" value="2"/>
</dbReference>
<dbReference type="Gene3D" id="3.20.20.450">
    <property type="entry name" value="EAL domain"/>
    <property type="match status" value="1"/>
</dbReference>
<feature type="domain" description="GGDEF" evidence="5">
    <location>
        <begin position="365"/>
        <end position="498"/>
    </location>
</feature>
<dbReference type="AlphaFoldDB" id="E6U460"/>
<dbReference type="InterPro" id="IPR000160">
    <property type="entry name" value="GGDEF_dom"/>
</dbReference>
<proteinExistence type="predicted"/>
<organism evidence="6 7">
    <name type="scientific">Ethanoligenens harbinense (strain DSM 18485 / JCM 12961 / CGMCC 1.5033 / YUAN-3)</name>
    <dbReference type="NCBI Taxonomy" id="663278"/>
    <lineage>
        <taxon>Bacteria</taxon>
        <taxon>Bacillati</taxon>
        <taxon>Bacillota</taxon>
        <taxon>Clostridia</taxon>
        <taxon>Eubacteriales</taxon>
        <taxon>Oscillospiraceae</taxon>
        <taxon>Ethanoligenens</taxon>
    </lineage>
</organism>
<evidence type="ECO:0000256" key="1">
    <source>
        <dbReference type="SAM" id="Phobius"/>
    </source>
</evidence>
<dbReference type="eggNOG" id="COG2199">
    <property type="taxonomic scope" value="Bacteria"/>
</dbReference>
<dbReference type="EMBL" id="CP002400">
    <property type="protein sequence ID" value="ADU26560.1"/>
    <property type="molecule type" value="Genomic_DNA"/>
</dbReference>
<dbReference type="InterPro" id="IPR001610">
    <property type="entry name" value="PAC"/>
</dbReference>
<dbReference type="Gene3D" id="3.30.450.20">
    <property type="entry name" value="PAS domain"/>
    <property type="match status" value="2"/>
</dbReference>
<name>E6U460_ETHHY</name>
<evidence type="ECO:0000313" key="6">
    <source>
        <dbReference type="EMBL" id="ADU26560.1"/>
    </source>
</evidence>
<dbReference type="InterPro" id="IPR029787">
    <property type="entry name" value="Nucleotide_cyclase"/>
</dbReference>
<dbReference type="PROSITE" id="PS50883">
    <property type="entry name" value="EAL"/>
    <property type="match status" value="1"/>
</dbReference>
<dbReference type="PANTHER" id="PTHR44757">
    <property type="entry name" value="DIGUANYLATE CYCLASE DGCP"/>
    <property type="match status" value="1"/>
</dbReference>
<dbReference type="eggNOG" id="COG2200">
    <property type="taxonomic scope" value="Bacteria"/>
</dbReference>
<dbReference type="NCBIfam" id="TIGR00229">
    <property type="entry name" value="sensory_box"/>
    <property type="match status" value="1"/>
</dbReference>
<gene>
    <name evidence="6" type="ordered locus">Ethha_1007</name>
</gene>
<dbReference type="PROSITE" id="PS50887">
    <property type="entry name" value="GGDEF"/>
    <property type="match status" value="2"/>
</dbReference>
<dbReference type="InterPro" id="IPR013655">
    <property type="entry name" value="PAS_fold_3"/>
</dbReference>
<dbReference type="InterPro" id="IPR035965">
    <property type="entry name" value="PAS-like_dom_sf"/>
</dbReference>
<dbReference type="Gene3D" id="3.30.70.270">
    <property type="match status" value="2"/>
</dbReference>
<feature type="domain" description="EAL" evidence="4">
    <location>
        <begin position="864"/>
        <end position="1118"/>
    </location>
</feature>
<dbReference type="NCBIfam" id="TIGR00254">
    <property type="entry name" value="GGDEF"/>
    <property type="match status" value="2"/>
</dbReference>
<feature type="domain" description="PAC" evidence="3">
    <location>
        <begin position="154"/>
        <end position="205"/>
    </location>
</feature>
<keyword evidence="7" id="KW-1185">Reference proteome</keyword>
<dbReference type="CDD" id="cd01949">
    <property type="entry name" value="GGDEF"/>
    <property type="match status" value="2"/>
</dbReference>
<dbReference type="SUPFAM" id="SSF55073">
    <property type="entry name" value="Nucleotide cyclase"/>
    <property type="match status" value="2"/>
</dbReference>
<dbReference type="PROSITE" id="PS50112">
    <property type="entry name" value="PAS"/>
    <property type="match status" value="1"/>
</dbReference>
<evidence type="ECO:0000259" key="5">
    <source>
        <dbReference type="PROSITE" id="PS50887"/>
    </source>
</evidence>
<accession>E6U460</accession>
<dbReference type="Pfam" id="PF08447">
    <property type="entry name" value="PAS_3"/>
    <property type="match status" value="1"/>
</dbReference>
<feature type="domain" description="GGDEF" evidence="5">
    <location>
        <begin position="723"/>
        <end position="855"/>
    </location>
</feature>
<dbReference type="PANTHER" id="PTHR44757:SF2">
    <property type="entry name" value="BIOFILM ARCHITECTURE MAINTENANCE PROTEIN MBAA"/>
    <property type="match status" value="1"/>
</dbReference>
<keyword evidence="1" id="KW-0472">Membrane</keyword>
<protein>
    <submittedName>
        <fullName evidence="6">Diguanylate cyclase/phosphodiesterase with PAS/PAC sensor(S)</fullName>
    </submittedName>
</protein>
<reference evidence="6 7" key="1">
    <citation type="submission" date="2010-12" db="EMBL/GenBank/DDBJ databases">
        <title>Complete sequence of Ethanoligenens harbinense YUAN-3.</title>
        <authorList>
            <person name="Lucas S."/>
            <person name="Copeland A."/>
            <person name="Lapidus A."/>
            <person name="Cheng J.-F."/>
            <person name="Bruce D."/>
            <person name="Goodwin L."/>
            <person name="Pitluck S."/>
            <person name="Chertkov O."/>
            <person name="Misra M."/>
            <person name="Detter J.C."/>
            <person name="Han C."/>
            <person name="Tapia R."/>
            <person name="Land M."/>
            <person name="Hauser L."/>
            <person name="Jeffries C."/>
            <person name="Kyrpides N."/>
            <person name="Ivanova N."/>
            <person name="Mikhailova N."/>
            <person name="Wang A."/>
            <person name="Mouttaki H."/>
            <person name="He Z."/>
            <person name="Zhou J."/>
            <person name="Hemme C.L."/>
            <person name="Woyke T."/>
        </authorList>
    </citation>
    <scope>NUCLEOTIDE SEQUENCE [LARGE SCALE GENOMIC DNA]</scope>
    <source>
        <strain evidence="7">DSM 18485 / JCM 12961 / CGMCC 1.5033 / YUAN-3</strain>
    </source>
</reference>
<dbReference type="SMART" id="SM00052">
    <property type="entry name" value="EAL"/>
    <property type="match status" value="1"/>
</dbReference>
<evidence type="ECO:0000259" key="2">
    <source>
        <dbReference type="PROSITE" id="PS50112"/>
    </source>
</evidence>
<dbReference type="PROSITE" id="PS50113">
    <property type="entry name" value="PAC"/>
    <property type="match status" value="1"/>
</dbReference>
<keyword evidence="1" id="KW-1133">Transmembrane helix</keyword>
<dbReference type="Pfam" id="PF00990">
    <property type="entry name" value="GGDEF"/>
    <property type="match status" value="2"/>
</dbReference>
<dbReference type="KEGG" id="eha:Ethha_1007"/>
<dbReference type="InterPro" id="IPR043128">
    <property type="entry name" value="Rev_trsase/Diguanyl_cyclase"/>
</dbReference>
<dbReference type="STRING" id="663278.Ethha_1007"/>
<dbReference type="Proteomes" id="UP000001551">
    <property type="component" value="Chromosome"/>
</dbReference>
<dbReference type="InterPro" id="IPR035919">
    <property type="entry name" value="EAL_sf"/>
</dbReference>
<evidence type="ECO:0000313" key="7">
    <source>
        <dbReference type="Proteomes" id="UP000001551"/>
    </source>
</evidence>
<dbReference type="InterPro" id="IPR001633">
    <property type="entry name" value="EAL_dom"/>
</dbReference>
<dbReference type="InterPro" id="IPR000014">
    <property type="entry name" value="PAS"/>
</dbReference>
<dbReference type="eggNOG" id="COG2202">
    <property type="taxonomic scope" value="Bacteria"/>
</dbReference>
<feature type="domain" description="PAS" evidence="2">
    <location>
        <begin position="75"/>
        <end position="150"/>
    </location>
</feature>
<evidence type="ECO:0000259" key="3">
    <source>
        <dbReference type="PROSITE" id="PS50113"/>
    </source>
</evidence>
<dbReference type="HOGENOM" id="CLU_002248_3_0_9"/>
<feature type="transmembrane region" description="Helical" evidence="1">
    <location>
        <begin position="21"/>
        <end position="41"/>
    </location>
</feature>
<dbReference type="SMART" id="SM00086">
    <property type="entry name" value="PAC"/>
    <property type="match status" value="2"/>
</dbReference>
<keyword evidence="1" id="KW-0812">Transmembrane</keyword>
<dbReference type="InterPro" id="IPR000700">
    <property type="entry name" value="PAS-assoc_C"/>
</dbReference>
<dbReference type="Pfam" id="PF00563">
    <property type="entry name" value="EAL"/>
    <property type="match status" value="1"/>
</dbReference>